<evidence type="ECO:0000313" key="2">
    <source>
        <dbReference type="Proteomes" id="UP000008237"/>
    </source>
</evidence>
<accession>E2BZ97</accession>
<dbReference type="OMA" id="EQRIIIM"/>
<dbReference type="EMBL" id="GL451577">
    <property type="protein sequence ID" value="EFN79003.1"/>
    <property type="molecule type" value="Genomic_DNA"/>
</dbReference>
<dbReference type="Proteomes" id="UP000008237">
    <property type="component" value="Unassembled WGS sequence"/>
</dbReference>
<organism evidence="2">
    <name type="scientific">Harpegnathos saltator</name>
    <name type="common">Jerdon's jumping ant</name>
    <dbReference type="NCBI Taxonomy" id="610380"/>
    <lineage>
        <taxon>Eukaryota</taxon>
        <taxon>Metazoa</taxon>
        <taxon>Ecdysozoa</taxon>
        <taxon>Arthropoda</taxon>
        <taxon>Hexapoda</taxon>
        <taxon>Insecta</taxon>
        <taxon>Pterygota</taxon>
        <taxon>Neoptera</taxon>
        <taxon>Endopterygota</taxon>
        <taxon>Hymenoptera</taxon>
        <taxon>Apocrita</taxon>
        <taxon>Aculeata</taxon>
        <taxon>Formicoidea</taxon>
        <taxon>Formicidae</taxon>
        <taxon>Ponerinae</taxon>
        <taxon>Ponerini</taxon>
        <taxon>Harpegnathos</taxon>
    </lineage>
</organism>
<dbReference type="OrthoDB" id="5914531at2759"/>
<dbReference type="InParanoid" id="E2BZ97"/>
<evidence type="ECO:0000313" key="1">
    <source>
        <dbReference type="EMBL" id="EFN79003.1"/>
    </source>
</evidence>
<gene>
    <name evidence="1" type="ORF">EAI_12157</name>
</gene>
<proteinExistence type="predicted"/>
<keyword evidence="2" id="KW-1185">Reference proteome</keyword>
<protein>
    <submittedName>
        <fullName evidence="1">Uncharacterized protein</fullName>
    </submittedName>
</protein>
<reference evidence="1 2" key="1">
    <citation type="journal article" date="2010" name="Science">
        <title>Genomic comparison of the ants Camponotus floridanus and Harpegnathos saltator.</title>
        <authorList>
            <person name="Bonasio R."/>
            <person name="Zhang G."/>
            <person name="Ye C."/>
            <person name="Mutti N.S."/>
            <person name="Fang X."/>
            <person name="Qin N."/>
            <person name="Donahue G."/>
            <person name="Yang P."/>
            <person name="Li Q."/>
            <person name="Li C."/>
            <person name="Zhang P."/>
            <person name="Huang Z."/>
            <person name="Berger S.L."/>
            <person name="Reinberg D."/>
            <person name="Wang J."/>
            <person name="Liebig J."/>
        </authorList>
    </citation>
    <scope>NUCLEOTIDE SEQUENCE [LARGE SCALE GENOMIC DNA]</scope>
    <source>
        <strain evidence="1 2">R22 G/1</strain>
    </source>
</reference>
<sequence>MIISESDIQRFFRLCLQVSLCDDYSLPVDFVNKRRPASAAAATSTVQWMLPSPTVENAEVEVVEQYSDPRDSKSKAYVEPGAESSLPATYSRANRNYCRPYTDLLGPHLQKKNWRALPAEQRIIIMLR</sequence>
<name>E2BZ97_HARSA</name>
<dbReference type="AlphaFoldDB" id="E2BZ97"/>